<comment type="caution">
    <text evidence="9">The sequence shown here is derived from an EMBL/GenBank/DDBJ whole genome shotgun (WGS) entry which is preliminary data.</text>
</comment>
<keyword evidence="5 7" id="KW-1133">Transmembrane helix</keyword>
<keyword evidence="4" id="KW-0677">Repeat</keyword>
<dbReference type="Proteomes" id="UP000538507">
    <property type="component" value="Unassembled WGS sequence"/>
</dbReference>
<proteinExistence type="predicted"/>
<comment type="subcellular location">
    <subcellularLocation>
        <location evidence="1">Membrane</location>
        <topology evidence="1">Multi-pass membrane protein</topology>
    </subcellularLocation>
</comment>
<dbReference type="InterPro" id="IPR051679">
    <property type="entry name" value="DASS-Related_Transporters"/>
</dbReference>
<gene>
    <name evidence="9" type="ORF">GGE16_005103</name>
</gene>
<evidence type="ECO:0000256" key="4">
    <source>
        <dbReference type="ARBA" id="ARBA00022737"/>
    </source>
</evidence>
<feature type="domain" description="Citrate transporter-like" evidence="8">
    <location>
        <begin position="11"/>
        <end position="105"/>
    </location>
</feature>
<accession>A0AAE2SZX8</accession>
<reference evidence="9 10" key="1">
    <citation type="submission" date="2020-08" db="EMBL/GenBank/DDBJ databases">
        <title>Genomic Encyclopedia of Type Strains, Phase IV (KMG-V): Genome sequencing to study the core and pangenomes of soil and plant-associated prokaryotes.</title>
        <authorList>
            <person name="Whitman W."/>
        </authorList>
    </citation>
    <scope>NUCLEOTIDE SEQUENCE [LARGE SCALE GENOMIC DNA]</scope>
    <source>
        <strain evidence="9 10">SEMIA 415</strain>
    </source>
</reference>
<dbReference type="GO" id="GO:0055085">
    <property type="term" value="P:transmembrane transport"/>
    <property type="evidence" value="ECO:0007669"/>
    <property type="project" value="InterPro"/>
</dbReference>
<dbReference type="PANTHER" id="PTHR43652:SF2">
    <property type="entry name" value="BASIC AMINO ACID ANTIPORTER YFCC-RELATED"/>
    <property type="match status" value="1"/>
</dbReference>
<feature type="transmembrane region" description="Helical" evidence="7">
    <location>
        <begin position="50"/>
        <end position="69"/>
    </location>
</feature>
<dbReference type="AlphaFoldDB" id="A0AAE2SZX8"/>
<evidence type="ECO:0000313" key="9">
    <source>
        <dbReference type="EMBL" id="MBB4293023.1"/>
    </source>
</evidence>
<feature type="transmembrane region" description="Helical" evidence="7">
    <location>
        <begin position="6"/>
        <end position="38"/>
    </location>
</feature>
<feature type="transmembrane region" description="Helical" evidence="7">
    <location>
        <begin position="89"/>
        <end position="109"/>
    </location>
</feature>
<evidence type="ECO:0000256" key="5">
    <source>
        <dbReference type="ARBA" id="ARBA00022989"/>
    </source>
</evidence>
<protein>
    <submittedName>
        <fullName evidence="9">Di/tricarboxylate transporter</fullName>
    </submittedName>
</protein>
<evidence type="ECO:0000256" key="2">
    <source>
        <dbReference type="ARBA" id="ARBA00022448"/>
    </source>
</evidence>
<evidence type="ECO:0000256" key="3">
    <source>
        <dbReference type="ARBA" id="ARBA00022692"/>
    </source>
</evidence>
<name>A0AAE2SZX8_RHILE</name>
<dbReference type="InterPro" id="IPR004680">
    <property type="entry name" value="Cit_transptr-like_dom"/>
</dbReference>
<keyword evidence="3 7" id="KW-0812">Transmembrane</keyword>
<evidence type="ECO:0000256" key="1">
    <source>
        <dbReference type="ARBA" id="ARBA00004141"/>
    </source>
</evidence>
<evidence type="ECO:0000256" key="7">
    <source>
        <dbReference type="SAM" id="Phobius"/>
    </source>
</evidence>
<dbReference type="Pfam" id="PF03600">
    <property type="entry name" value="CitMHS"/>
    <property type="match status" value="1"/>
</dbReference>
<dbReference type="GO" id="GO:0005886">
    <property type="term" value="C:plasma membrane"/>
    <property type="evidence" value="ECO:0007669"/>
    <property type="project" value="TreeGrafter"/>
</dbReference>
<dbReference type="PANTHER" id="PTHR43652">
    <property type="entry name" value="BASIC AMINO ACID ANTIPORTER YFCC-RELATED"/>
    <property type="match status" value="1"/>
</dbReference>
<evidence type="ECO:0000313" key="10">
    <source>
        <dbReference type="Proteomes" id="UP000538507"/>
    </source>
</evidence>
<evidence type="ECO:0000259" key="8">
    <source>
        <dbReference type="Pfam" id="PF03600"/>
    </source>
</evidence>
<dbReference type="EMBL" id="JACIGO010000007">
    <property type="protein sequence ID" value="MBB4293023.1"/>
    <property type="molecule type" value="Genomic_DNA"/>
</dbReference>
<keyword evidence="6 7" id="KW-0472">Membrane</keyword>
<sequence length="110" mass="11668">MPITHALFGVALILFLAMALTPFVNNATVAIVLTPIALEFARTGQHAPHAYLIAVAAGASLDFLTPFGHHNNTLAMGIGGYRFSDFLRAGWLLAVTSNGLALFLLALFCL</sequence>
<organism evidence="9 10">
    <name type="scientific">Rhizobium leguminosarum</name>
    <dbReference type="NCBI Taxonomy" id="384"/>
    <lineage>
        <taxon>Bacteria</taxon>
        <taxon>Pseudomonadati</taxon>
        <taxon>Pseudomonadota</taxon>
        <taxon>Alphaproteobacteria</taxon>
        <taxon>Hyphomicrobiales</taxon>
        <taxon>Rhizobiaceae</taxon>
        <taxon>Rhizobium/Agrobacterium group</taxon>
        <taxon>Rhizobium</taxon>
    </lineage>
</organism>
<evidence type="ECO:0000256" key="6">
    <source>
        <dbReference type="ARBA" id="ARBA00023136"/>
    </source>
</evidence>
<keyword evidence="2" id="KW-0813">Transport</keyword>